<dbReference type="RefSeq" id="WP_160937288.1">
    <property type="nucleotide sequence ID" value="NZ_SNVJ01000009.1"/>
</dbReference>
<keyword evidence="2" id="KW-0813">Transport</keyword>
<dbReference type="Pfam" id="PF04069">
    <property type="entry name" value="OpuAC"/>
    <property type="match status" value="1"/>
</dbReference>
<dbReference type="Gene3D" id="3.40.190.100">
    <property type="entry name" value="Glycine betaine-binding periplasmic protein, domain 2"/>
    <property type="match status" value="1"/>
</dbReference>
<dbReference type="Proteomes" id="UP000460715">
    <property type="component" value="Unassembled WGS sequence"/>
</dbReference>
<dbReference type="AlphaFoldDB" id="A0A845BL78"/>
<evidence type="ECO:0000259" key="5">
    <source>
        <dbReference type="Pfam" id="PF04069"/>
    </source>
</evidence>
<keyword evidence="7" id="KW-1185">Reference proteome</keyword>
<dbReference type="PANTHER" id="PTHR47737:SF1">
    <property type="entry name" value="GLYCINE BETAINE_PROLINE BETAINE TRANSPORT SYSTEM PERMEASE PROTEIN PROW"/>
    <property type="match status" value="1"/>
</dbReference>
<organism evidence="6 7">
    <name type="scientific">Teichococcus coralli</name>
    <dbReference type="NCBI Taxonomy" id="2545983"/>
    <lineage>
        <taxon>Bacteria</taxon>
        <taxon>Pseudomonadati</taxon>
        <taxon>Pseudomonadota</taxon>
        <taxon>Alphaproteobacteria</taxon>
        <taxon>Acetobacterales</taxon>
        <taxon>Roseomonadaceae</taxon>
        <taxon>Roseomonas</taxon>
    </lineage>
</organism>
<keyword evidence="4" id="KW-0472">Membrane</keyword>
<dbReference type="GO" id="GO:0043190">
    <property type="term" value="C:ATP-binding cassette (ABC) transporter complex"/>
    <property type="evidence" value="ECO:0007669"/>
    <property type="project" value="InterPro"/>
</dbReference>
<comment type="caution">
    <text evidence="6">The sequence shown here is derived from an EMBL/GenBank/DDBJ whole genome shotgun (WGS) entry which is preliminary data.</text>
</comment>
<name>A0A845BL78_9PROT</name>
<dbReference type="GO" id="GO:0015871">
    <property type="term" value="P:choline transport"/>
    <property type="evidence" value="ECO:0007669"/>
    <property type="project" value="TreeGrafter"/>
</dbReference>
<sequence length="291" mass="32421">MLLNKRQILGLTAGLATTLASGTLQARPDSPIKLGYAPWTDAEFITKLAAKLIEDRLGTPVRLVQTDVAPLYQGVMRGDLDAVLMCWLPKTHRDYWKRAEGKVEKLGQIYTGRMGLVVPAYVPRSEVAAIPDLAKPAVRDRMDGRIQTIEPGAGMTRLVHETVKAYGLDYRVQESGEAGMLAMLQRAIRGGDWIVYSGWNPHWMFNKFELRYLDDPRLAMGEEERILGAGRLGLHEERPEVAAFLSRLRMPLEELEKAMLKVREENAEAAVADYIATHRERVAGWLGGAAG</sequence>
<evidence type="ECO:0000256" key="1">
    <source>
        <dbReference type="ARBA" id="ARBA00004236"/>
    </source>
</evidence>
<dbReference type="OrthoDB" id="9787902at2"/>
<dbReference type="InterPro" id="IPR007210">
    <property type="entry name" value="ABC_Gly_betaine_transp_sub-bd"/>
</dbReference>
<gene>
    <name evidence="6" type="ORF">E0493_12470</name>
</gene>
<proteinExistence type="predicted"/>
<dbReference type="PANTHER" id="PTHR47737">
    <property type="entry name" value="GLYCINE BETAINE/PROLINE BETAINE TRANSPORT SYSTEM PERMEASE PROTEIN PROW"/>
    <property type="match status" value="1"/>
</dbReference>
<evidence type="ECO:0000313" key="6">
    <source>
        <dbReference type="EMBL" id="MXP64159.1"/>
    </source>
</evidence>
<evidence type="ECO:0000313" key="7">
    <source>
        <dbReference type="Proteomes" id="UP000460715"/>
    </source>
</evidence>
<protein>
    <submittedName>
        <fullName evidence="6">Glycine betaine ABC transporter substrate-binding protein</fullName>
    </submittedName>
</protein>
<dbReference type="CDD" id="cd13639">
    <property type="entry name" value="PBP2_OpuAC_like"/>
    <property type="match status" value="1"/>
</dbReference>
<dbReference type="SUPFAM" id="SSF53850">
    <property type="entry name" value="Periplasmic binding protein-like II"/>
    <property type="match status" value="1"/>
</dbReference>
<reference evidence="6 7" key="1">
    <citation type="submission" date="2019-03" db="EMBL/GenBank/DDBJ databases">
        <title>Roseomonas sp. a novel Roseomonas species isolated from Sea whip Gorgonian.</title>
        <authorList>
            <person name="Li F."/>
            <person name="Pan X."/>
            <person name="Huang S."/>
            <person name="Li Z."/>
            <person name="Meng B."/>
        </authorList>
    </citation>
    <scope>NUCLEOTIDE SEQUENCE [LARGE SCALE GENOMIC DNA]</scope>
    <source>
        <strain evidence="6 7">M0104</strain>
    </source>
</reference>
<keyword evidence="3" id="KW-1003">Cell membrane</keyword>
<accession>A0A845BL78</accession>
<feature type="domain" description="ABC-type glycine betaine transport system substrate-binding" evidence="5">
    <location>
        <begin position="31"/>
        <end position="276"/>
    </location>
</feature>
<dbReference type="GO" id="GO:0015226">
    <property type="term" value="F:carnitine transmembrane transporter activity"/>
    <property type="evidence" value="ECO:0007669"/>
    <property type="project" value="TreeGrafter"/>
</dbReference>
<dbReference type="EMBL" id="SNVJ01000009">
    <property type="protein sequence ID" value="MXP64159.1"/>
    <property type="molecule type" value="Genomic_DNA"/>
</dbReference>
<evidence type="ECO:0000256" key="2">
    <source>
        <dbReference type="ARBA" id="ARBA00022448"/>
    </source>
</evidence>
<dbReference type="GO" id="GO:0005275">
    <property type="term" value="F:amine transmembrane transporter activity"/>
    <property type="evidence" value="ECO:0007669"/>
    <property type="project" value="TreeGrafter"/>
</dbReference>
<evidence type="ECO:0000256" key="4">
    <source>
        <dbReference type="ARBA" id="ARBA00023136"/>
    </source>
</evidence>
<comment type="subcellular location">
    <subcellularLocation>
        <location evidence="1">Cell membrane</location>
    </subcellularLocation>
</comment>
<dbReference type="GO" id="GO:0031460">
    <property type="term" value="P:glycine betaine transport"/>
    <property type="evidence" value="ECO:0007669"/>
    <property type="project" value="TreeGrafter"/>
</dbReference>
<evidence type="ECO:0000256" key="3">
    <source>
        <dbReference type="ARBA" id="ARBA00022475"/>
    </source>
</evidence>
<dbReference type="Gene3D" id="3.40.190.10">
    <property type="entry name" value="Periplasmic binding protein-like II"/>
    <property type="match status" value="1"/>
</dbReference>